<accession>A0A844YUU1</accession>
<reference evidence="1 2" key="1">
    <citation type="submission" date="2019-12" db="EMBL/GenBank/DDBJ databases">
        <title>Genomic-based taxomic classification of the family Erythrobacteraceae.</title>
        <authorList>
            <person name="Xu L."/>
        </authorList>
    </citation>
    <scope>NUCLEOTIDE SEQUENCE [LARGE SCALE GENOMIC DNA]</scope>
    <source>
        <strain evidence="1 2">M0322</strain>
    </source>
</reference>
<dbReference type="OrthoDB" id="9809825at2"/>
<name>A0A844YUU1_9SPHN</name>
<dbReference type="RefSeq" id="WP_160771258.1">
    <property type="nucleotide sequence ID" value="NZ_WTYV01000002.1"/>
</dbReference>
<dbReference type="Pfam" id="PF14117">
    <property type="entry name" value="DUF4287"/>
    <property type="match status" value="1"/>
</dbReference>
<dbReference type="Proteomes" id="UP000466966">
    <property type="component" value="Unassembled WGS sequence"/>
</dbReference>
<dbReference type="EMBL" id="WTYV01000002">
    <property type="protein sequence ID" value="MXO71329.1"/>
    <property type="molecule type" value="Genomic_DNA"/>
</dbReference>
<gene>
    <name evidence="1" type="ORF">GRI99_06705</name>
</gene>
<evidence type="ECO:0000313" key="1">
    <source>
        <dbReference type="EMBL" id="MXO71329.1"/>
    </source>
</evidence>
<evidence type="ECO:0000313" key="2">
    <source>
        <dbReference type="Proteomes" id="UP000466966"/>
    </source>
</evidence>
<keyword evidence="2" id="KW-1185">Reference proteome</keyword>
<dbReference type="InterPro" id="IPR025629">
    <property type="entry name" value="DUF4287"/>
</dbReference>
<dbReference type="AlphaFoldDB" id="A0A844YUU1"/>
<sequence length="69" mass="7487">MNDKVKGPASYFPAIEKTYGQPKSHWFAIVEAAQPARHMDLVKVLKDHHGMGHGHANAVVAHMLAGSQA</sequence>
<organism evidence="1 2">
    <name type="scientific">Alteraurantiacibacter buctensis</name>
    <dbReference type="NCBI Taxonomy" id="1503981"/>
    <lineage>
        <taxon>Bacteria</taxon>
        <taxon>Pseudomonadati</taxon>
        <taxon>Pseudomonadota</taxon>
        <taxon>Alphaproteobacteria</taxon>
        <taxon>Sphingomonadales</taxon>
        <taxon>Erythrobacteraceae</taxon>
        <taxon>Alteraurantiacibacter</taxon>
    </lineage>
</organism>
<protein>
    <submittedName>
        <fullName evidence="1">DUF4287 domain-containing protein</fullName>
    </submittedName>
</protein>
<proteinExistence type="predicted"/>
<comment type="caution">
    <text evidence="1">The sequence shown here is derived from an EMBL/GenBank/DDBJ whole genome shotgun (WGS) entry which is preliminary data.</text>
</comment>